<organism evidence="3 4">
    <name type="scientific">Prymnesium parvum</name>
    <name type="common">Toxic golden alga</name>
    <dbReference type="NCBI Taxonomy" id="97485"/>
    <lineage>
        <taxon>Eukaryota</taxon>
        <taxon>Haptista</taxon>
        <taxon>Haptophyta</taxon>
        <taxon>Prymnesiophyceae</taxon>
        <taxon>Prymnesiales</taxon>
        <taxon>Prymnesiaceae</taxon>
        <taxon>Prymnesium</taxon>
    </lineage>
</organism>
<evidence type="ECO:0000259" key="2">
    <source>
        <dbReference type="PROSITE" id="PS51192"/>
    </source>
</evidence>
<feature type="region of interest" description="Disordered" evidence="1">
    <location>
        <begin position="78"/>
        <end position="161"/>
    </location>
</feature>
<feature type="region of interest" description="Disordered" evidence="1">
    <location>
        <begin position="1745"/>
        <end position="1776"/>
    </location>
</feature>
<dbReference type="PANTHER" id="PTHR24216:SF65">
    <property type="entry name" value="PAXILLIN-LIKE PROTEIN 1"/>
    <property type="match status" value="1"/>
</dbReference>
<dbReference type="SMART" id="SM00487">
    <property type="entry name" value="DEXDc"/>
    <property type="match status" value="1"/>
</dbReference>
<feature type="domain" description="Helicase ATP-binding" evidence="2">
    <location>
        <begin position="1274"/>
        <end position="1447"/>
    </location>
</feature>
<dbReference type="GO" id="GO:0005524">
    <property type="term" value="F:ATP binding"/>
    <property type="evidence" value="ECO:0007669"/>
    <property type="project" value="InterPro"/>
</dbReference>
<evidence type="ECO:0000313" key="3">
    <source>
        <dbReference type="EMBL" id="KAL1520329.1"/>
    </source>
</evidence>
<evidence type="ECO:0000313" key="4">
    <source>
        <dbReference type="Proteomes" id="UP001515480"/>
    </source>
</evidence>
<dbReference type="GO" id="GO:0006281">
    <property type="term" value="P:DNA repair"/>
    <property type="evidence" value="ECO:0007669"/>
    <property type="project" value="InterPro"/>
</dbReference>
<accession>A0AB34JI41</accession>
<protein>
    <recommendedName>
        <fullName evidence="2">Helicase ATP-binding domain-containing protein</fullName>
    </recommendedName>
</protein>
<dbReference type="InterPro" id="IPR006935">
    <property type="entry name" value="Helicase/UvrB_N"/>
</dbReference>
<dbReference type="Gene3D" id="3.40.50.300">
    <property type="entry name" value="P-loop containing nucleotide triphosphate hydrolases"/>
    <property type="match status" value="1"/>
</dbReference>
<dbReference type="GO" id="GO:0016787">
    <property type="term" value="F:hydrolase activity"/>
    <property type="evidence" value="ECO:0007669"/>
    <property type="project" value="InterPro"/>
</dbReference>
<dbReference type="PANTHER" id="PTHR24216">
    <property type="entry name" value="PAXILLIN-RELATED"/>
    <property type="match status" value="1"/>
</dbReference>
<name>A0AB34JI41_PRYPA</name>
<dbReference type="InterPro" id="IPR027417">
    <property type="entry name" value="P-loop_NTPase"/>
</dbReference>
<reference evidence="3 4" key="1">
    <citation type="journal article" date="2024" name="Science">
        <title>Giant polyketide synthase enzymes in the biosynthesis of giant marine polyether toxins.</title>
        <authorList>
            <person name="Fallon T.R."/>
            <person name="Shende V.V."/>
            <person name="Wierzbicki I.H."/>
            <person name="Pendleton A.L."/>
            <person name="Watervoot N.F."/>
            <person name="Auber R.P."/>
            <person name="Gonzalez D.J."/>
            <person name="Wisecaver J.H."/>
            <person name="Moore B.S."/>
        </authorList>
    </citation>
    <scope>NUCLEOTIDE SEQUENCE [LARGE SCALE GENOMIC DNA]</scope>
    <source>
        <strain evidence="3 4">12B1</strain>
    </source>
</reference>
<sequence length="2189" mass="233513">MAARDAAAPLAPGATVEIRGLASEAFADLNGRTGTVCSWDGQLQRWKVRVDGRRKLLALHPQNLAALAEEQLDPLLTTAAPPHEGEGEPPPHAAAAASTPKTRKPSPEGGTPPPHASAPSPPHASSPPPLHATAATAKKPSPRRGKAAAKSPCPTLVPKKSSESDWEYLLRAADSAGNEIPFTVGARGLPPGALASGPRGFEVRSLSGVVPLPSHQSVAAAMKKLSRGEDQAATAAVRHDDVTSIRAFCRTWHELWRIPVPPSLAGGAELSDTARRRLVESAAAGARRGALPGRLVVVSAGTAARPDGAPLVPPSLVDVEFESGAALHEAVGAEVATLDMTVCADPSWVSAAVMQQRIAAAGRVAQPQLLCALAWDGRRGVRVRFDRFDAQLAEGAAAAGTAWALVEGTSRGACGVLLHAPAQLVAPQTDARGVPPPPPAAAPPADEARGGVLPPLTSEARAVKLPASLLQPRGASHSSRGLSPLLSQACAALLGGGVAEPPRGGPRALFWTIACCMLADASSDGRVLGICELIGLALAALADPSWIPPLEVQRMAVATALRLQRRRENEPWVGFLRHPLRDEQLHSLEASPQAAAGGEAEGRARLVRDALRVGLLAMGGSRQRGRWGKVLGDRPTMAFEAYLHPEFTSWQQHLDPPPPVDDESALLQAWPQPPAASADERVARLDEECRLVSFDSIVCPSILLLLQASLGSPPVNPRKHSLPALACHANNLSAEANPREKYRTVLARVAEFRGGTAEELTYSAAGASAAQPDKSSAPPPPPAEAEYTSHTQVVTTTGVLSPPEQELACALEAIQRHAIASRAAPPPADASGGAPAEAFPIRSAAGRAPTAYEARTAFLLLFGAKAECELSLPDGSSETAWVLFAGDAQQPLLVQRMGKAHEAAAAAAGGYTAAGGSGAFAVRSLGFVARGEGATPADVRRAAEEEAKAAGLSGEEARQVGEQAARDRQLCDAAEAAVHTRWAGGRVVHAPMAPPGFQWDFGGAPGGEEEAEAAVHLTARRDADGKWHFSAAGREVEPFDAGRVLSRCSQPSEVRALDDARRRLIEQARADSHRSWAGEGGEEREDTPHRLAQALYAAPAEDAACSTVDLLAHLSCLAAEERRQGAREGLVYDWSDVGAASRIRCGAWRDALLALTTREADDVAIAPPLADGSACARAMSEGVVLRVFYALEALYPSALRRVGAMRWRVRPRGAAYQHLVGSLQRLGRGDLSSSSQADCAAAGEAPRDGDGLWLPEILTPLWEHQRRAHDAVLSGVRDGKRGFADASAVGAGKTLTALAISVSVAEHLAAAGQRRSGILVMLPTPALLSEWLREVAKHTRGYHVIEQRKTGELWSITFAKMNPPLDGNSLVITTLDRVRDHPFVTHAAWDFVIIDECLSVQNVDAKRCPSAWRQIEVSSCGCLMLSATFFRSAFDKLFYMIRMLRSPLPRTMEFLPTLIHEHVVCEVPETGRTWDLSLEPVPLPAESLAKYCGELARYERHRLQTGEADGRKLWTRLEAAVRELYVESGLMTRAFAGRAAKLIKEGRRPILFANTEAEAEAMLDDIPHSRRWGEAGSGPIVVNRFTHSQGINMQAEGDAIICRPTPGDLLEQMKGRIDRPGQREKKLILVVLMAQHTIEEAQAANIHLCGNFFRNYLAPVARRFEEVSLEAALAVMPADTPDRAGPRKNQVFDTWRHVMQRGLESSISADANGEQEASSAECATPRSDTTATICAPATPSTDAAACAANEAQSRKRQRPRQASITPPRGKRTAKMPHAEAMAPVAPVPCGDSPCGSDSSVTKMELDGDSLSAADASDIAEEERAAVDPAGLTPSLKRKGDSQFFARASPAVKRWLKPPKVPAAEKEAKRAPFAEFSDREPPLVLDRPTINKALQHLSENDPKMARLISRVGAHALAANVSEVLPPDKVRLFDVLLKSITFSMISVESGNAILRKLAKQVSISLDAMRAAGKEAEVEAALQGTSRNTPLSTDETLEILRAGTHGLIRFSPLMLKATTTQQLSGKTKPSARESELGFVKTGSCGYSGLKARFIHNLVDDFESGRVSAEELDRMSDRKVAKLLCGEKGKKGGEKGIDGIGPWCAGRMLMDYLVRADVMLYGDLTIRNYLNDMYDIGHVSESETAIQSSADFDDTPHNRNLIDAVAEKNGWAPYRSVVGLLMYHLQEDNLVLV</sequence>
<dbReference type="Pfam" id="PF04851">
    <property type="entry name" value="ResIII"/>
    <property type="match status" value="1"/>
</dbReference>
<dbReference type="SUPFAM" id="SSF48150">
    <property type="entry name" value="DNA-glycosylase"/>
    <property type="match status" value="1"/>
</dbReference>
<gene>
    <name evidence="3" type="ORF">AB1Y20_021919</name>
</gene>
<dbReference type="GO" id="GO:0003677">
    <property type="term" value="F:DNA binding"/>
    <property type="evidence" value="ECO:0007669"/>
    <property type="project" value="InterPro"/>
</dbReference>
<evidence type="ECO:0000256" key="1">
    <source>
        <dbReference type="SAM" id="MobiDB-lite"/>
    </source>
</evidence>
<dbReference type="PROSITE" id="PS51192">
    <property type="entry name" value="HELICASE_ATP_BIND_1"/>
    <property type="match status" value="1"/>
</dbReference>
<feature type="region of interest" description="Disordered" evidence="1">
    <location>
        <begin position="1707"/>
        <end position="1727"/>
    </location>
</feature>
<keyword evidence="4" id="KW-1185">Reference proteome</keyword>
<dbReference type="Proteomes" id="UP001515480">
    <property type="component" value="Unassembled WGS sequence"/>
</dbReference>
<dbReference type="EMBL" id="JBGBPQ010000008">
    <property type="protein sequence ID" value="KAL1520329.1"/>
    <property type="molecule type" value="Genomic_DNA"/>
</dbReference>
<dbReference type="InterPro" id="IPR011257">
    <property type="entry name" value="DNA_glycosylase"/>
</dbReference>
<dbReference type="SUPFAM" id="SSF52540">
    <property type="entry name" value="P-loop containing nucleoside triphosphate hydrolases"/>
    <property type="match status" value="2"/>
</dbReference>
<dbReference type="InterPro" id="IPR014001">
    <property type="entry name" value="Helicase_ATP-bd"/>
</dbReference>
<proteinExistence type="predicted"/>
<feature type="region of interest" description="Disordered" evidence="1">
    <location>
        <begin position="428"/>
        <end position="451"/>
    </location>
</feature>
<dbReference type="Gene3D" id="1.10.1670.40">
    <property type="match status" value="1"/>
</dbReference>
<comment type="caution">
    <text evidence="3">The sequence shown here is derived from an EMBL/GenBank/DDBJ whole genome shotgun (WGS) entry which is preliminary data.</text>
</comment>
<feature type="region of interest" description="Disordered" evidence="1">
    <location>
        <begin position="764"/>
        <end position="787"/>
    </location>
</feature>
<feature type="compositionally biased region" description="Pro residues" evidence="1">
    <location>
        <begin position="110"/>
        <end position="130"/>
    </location>
</feature>
<feature type="compositionally biased region" description="Low complexity" evidence="1">
    <location>
        <begin position="767"/>
        <end position="776"/>
    </location>
</feature>